<proteinExistence type="predicted"/>
<dbReference type="KEGG" id="apuu:APUU_60488S"/>
<dbReference type="Pfam" id="PF12658">
    <property type="entry name" value="Ten1"/>
    <property type="match status" value="1"/>
</dbReference>
<dbReference type="OrthoDB" id="5275361at2759"/>
<dbReference type="EMBL" id="AP024448">
    <property type="protein sequence ID" value="BCS27440.1"/>
    <property type="molecule type" value="Genomic_DNA"/>
</dbReference>
<evidence type="ECO:0008006" key="3">
    <source>
        <dbReference type="Google" id="ProtNLM"/>
    </source>
</evidence>
<dbReference type="GO" id="GO:0016233">
    <property type="term" value="P:telomere capping"/>
    <property type="evidence" value="ECO:0007669"/>
    <property type="project" value="InterPro"/>
</dbReference>
<reference evidence="1" key="2">
    <citation type="submission" date="2021-02" db="EMBL/GenBank/DDBJ databases">
        <title>Aspergillus puulaauensis MK2 genome sequence.</title>
        <authorList>
            <person name="Futagami T."/>
            <person name="Mori K."/>
            <person name="Kadooka C."/>
            <person name="Tanaka T."/>
        </authorList>
    </citation>
    <scope>NUCLEOTIDE SEQUENCE</scope>
    <source>
        <strain evidence="1">MK2</strain>
    </source>
</reference>
<evidence type="ECO:0000313" key="1">
    <source>
        <dbReference type="EMBL" id="BCS27440.1"/>
    </source>
</evidence>
<dbReference type="AlphaFoldDB" id="A0A7R7XTI8"/>
<evidence type="ECO:0000313" key="2">
    <source>
        <dbReference type="Proteomes" id="UP000654913"/>
    </source>
</evidence>
<dbReference type="InterPro" id="IPR012340">
    <property type="entry name" value="NA-bd_OB-fold"/>
</dbReference>
<dbReference type="InterPro" id="IPR024222">
    <property type="entry name" value="Ten1_fungal"/>
</dbReference>
<dbReference type="RefSeq" id="XP_041559634.1">
    <property type="nucleotide sequence ID" value="XM_041693733.1"/>
</dbReference>
<dbReference type="GeneID" id="64977445"/>
<reference evidence="1" key="1">
    <citation type="submission" date="2021-01" db="EMBL/GenBank/DDBJ databases">
        <authorList>
            <consortium name="Aspergillus puulaauensis MK2 genome sequencing consortium"/>
            <person name="Kazuki M."/>
            <person name="Futagami T."/>
        </authorList>
    </citation>
    <scope>NUCLEOTIDE SEQUENCE</scope>
    <source>
        <strain evidence="1">MK2</strain>
    </source>
</reference>
<protein>
    <recommendedName>
        <fullName evidence="3">CST complex subunit Ten1</fullName>
    </recommendedName>
</protein>
<dbReference type="GO" id="GO:0043047">
    <property type="term" value="F:single-stranded telomeric DNA binding"/>
    <property type="evidence" value="ECO:0007669"/>
    <property type="project" value="InterPro"/>
</dbReference>
<dbReference type="Proteomes" id="UP000654913">
    <property type="component" value="Chromosome 6"/>
</dbReference>
<sequence>MNGPLPSTRAFLSDVPSLPADSKVRFLGCVKTYQISTGHLVLEHNYPRLKKPREDPPSITIDVNAILEAMTWEELCVGAWINVIGYVRKAPVVAWDKEVVSAPASSMPESVHVDAVIVFPAGAIDLGEYEQILNDSQEVERMRRAVE</sequence>
<accession>A0A7R7XTI8</accession>
<dbReference type="GO" id="GO:1990879">
    <property type="term" value="C:CST complex"/>
    <property type="evidence" value="ECO:0007669"/>
    <property type="project" value="InterPro"/>
</dbReference>
<gene>
    <name evidence="1" type="ORF">APUU_60488S</name>
</gene>
<keyword evidence="2" id="KW-1185">Reference proteome</keyword>
<name>A0A7R7XTI8_9EURO</name>
<organism evidence="1 2">
    <name type="scientific">Aspergillus puulaauensis</name>
    <dbReference type="NCBI Taxonomy" id="1220207"/>
    <lineage>
        <taxon>Eukaryota</taxon>
        <taxon>Fungi</taxon>
        <taxon>Dikarya</taxon>
        <taxon>Ascomycota</taxon>
        <taxon>Pezizomycotina</taxon>
        <taxon>Eurotiomycetes</taxon>
        <taxon>Eurotiomycetidae</taxon>
        <taxon>Eurotiales</taxon>
        <taxon>Aspergillaceae</taxon>
        <taxon>Aspergillus</taxon>
    </lineage>
</organism>
<dbReference type="Gene3D" id="2.40.50.140">
    <property type="entry name" value="Nucleic acid-binding proteins"/>
    <property type="match status" value="1"/>
</dbReference>